<dbReference type="CDD" id="cd02966">
    <property type="entry name" value="TlpA_like_family"/>
    <property type="match status" value="1"/>
</dbReference>
<organism evidence="2 3">
    <name type="scientific">Thermosporothrix hazakensis</name>
    <dbReference type="NCBI Taxonomy" id="644383"/>
    <lineage>
        <taxon>Bacteria</taxon>
        <taxon>Bacillati</taxon>
        <taxon>Chloroflexota</taxon>
        <taxon>Ktedonobacteria</taxon>
        <taxon>Ktedonobacterales</taxon>
        <taxon>Thermosporotrichaceae</taxon>
        <taxon>Thermosporothrix</taxon>
    </lineage>
</organism>
<dbReference type="PANTHER" id="PTHR42852:SF17">
    <property type="entry name" value="THIOREDOXIN-LIKE PROTEIN HI_1115"/>
    <property type="match status" value="1"/>
</dbReference>
<feature type="domain" description="Thioredoxin" evidence="1">
    <location>
        <begin position="50"/>
        <end position="188"/>
    </location>
</feature>
<evidence type="ECO:0000313" key="2">
    <source>
        <dbReference type="EMBL" id="PZW22924.1"/>
    </source>
</evidence>
<name>A0A326TZD6_THEHA</name>
<dbReference type="Pfam" id="PF00578">
    <property type="entry name" value="AhpC-TSA"/>
    <property type="match status" value="1"/>
</dbReference>
<dbReference type="InterPro" id="IPR050553">
    <property type="entry name" value="Thioredoxin_ResA/DsbE_sf"/>
</dbReference>
<accession>A0A326TZD6</accession>
<dbReference type="InterPro" id="IPR000866">
    <property type="entry name" value="AhpC/TSA"/>
</dbReference>
<dbReference type="RefSeq" id="WP_111325540.1">
    <property type="nucleotide sequence ID" value="NZ_BIFX01000001.1"/>
</dbReference>
<protein>
    <submittedName>
        <fullName evidence="2">Peroxiredoxin</fullName>
    </submittedName>
</protein>
<dbReference type="OrthoDB" id="25753at2"/>
<evidence type="ECO:0000313" key="3">
    <source>
        <dbReference type="Proteomes" id="UP000248806"/>
    </source>
</evidence>
<dbReference type="PANTHER" id="PTHR42852">
    <property type="entry name" value="THIOL:DISULFIDE INTERCHANGE PROTEIN DSBE"/>
    <property type="match status" value="1"/>
</dbReference>
<dbReference type="SUPFAM" id="SSF52833">
    <property type="entry name" value="Thioredoxin-like"/>
    <property type="match status" value="1"/>
</dbReference>
<reference evidence="2 3" key="1">
    <citation type="submission" date="2018-06" db="EMBL/GenBank/DDBJ databases">
        <title>Genomic Encyclopedia of Archaeal and Bacterial Type Strains, Phase II (KMG-II): from individual species to whole genera.</title>
        <authorList>
            <person name="Goeker M."/>
        </authorList>
    </citation>
    <scope>NUCLEOTIDE SEQUENCE [LARGE SCALE GENOMIC DNA]</scope>
    <source>
        <strain evidence="2 3">ATCC BAA-1881</strain>
    </source>
</reference>
<dbReference type="InterPro" id="IPR013766">
    <property type="entry name" value="Thioredoxin_domain"/>
</dbReference>
<dbReference type="EMBL" id="QKUF01000029">
    <property type="protein sequence ID" value="PZW22924.1"/>
    <property type="molecule type" value="Genomic_DNA"/>
</dbReference>
<dbReference type="PROSITE" id="PS51352">
    <property type="entry name" value="THIOREDOXIN_2"/>
    <property type="match status" value="1"/>
</dbReference>
<sequence length="188" mass="20824">MQAKTIMRLSAALIAVGTILLIIIGLLQPAQKTGLLPTTESRQGDTIVGSKPGNAAPNFTLPAYTGKNISLSDLRGKTVILNFWSMSCASCLIEMPDLQQAYYELKEHRNDIVLLGVEAREDDASQFLEKRHLTFPIVKDQDASVWQRYNIRGIPTTFLLDRNGIIKQVHEGPLSADMLKALLRQHGL</sequence>
<keyword evidence="3" id="KW-1185">Reference proteome</keyword>
<dbReference type="GO" id="GO:0016209">
    <property type="term" value="F:antioxidant activity"/>
    <property type="evidence" value="ECO:0007669"/>
    <property type="project" value="InterPro"/>
</dbReference>
<gene>
    <name evidence="2" type="ORF">EI42_05270</name>
</gene>
<comment type="caution">
    <text evidence="2">The sequence shown here is derived from an EMBL/GenBank/DDBJ whole genome shotgun (WGS) entry which is preliminary data.</text>
</comment>
<dbReference type="Gene3D" id="3.40.30.10">
    <property type="entry name" value="Glutaredoxin"/>
    <property type="match status" value="1"/>
</dbReference>
<proteinExistence type="predicted"/>
<dbReference type="GO" id="GO:0016491">
    <property type="term" value="F:oxidoreductase activity"/>
    <property type="evidence" value="ECO:0007669"/>
    <property type="project" value="InterPro"/>
</dbReference>
<dbReference type="Proteomes" id="UP000248806">
    <property type="component" value="Unassembled WGS sequence"/>
</dbReference>
<dbReference type="InterPro" id="IPR036249">
    <property type="entry name" value="Thioredoxin-like_sf"/>
</dbReference>
<evidence type="ECO:0000259" key="1">
    <source>
        <dbReference type="PROSITE" id="PS51352"/>
    </source>
</evidence>
<dbReference type="AlphaFoldDB" id="A0A326TZD6"/>